<comment type="caution">
    <text evidence="2">The sequence shown here is derived from an EMBL/GenBank/DDBJ whole genome shotgun (WGS) entry which is preliminary data.</text>
</comment>
<keyword evidence="3" id="KW-1185">Reference proteome</keyword>
<accession>A0ABR3A1L7</accession>
<feature type="compositionally biased region" description="Polar residues" evidence="1">
    <location>
        <begin position="127"/>
        <end position="147"/>
    </location>
</feature>
<name>A0ABR3A1L7_9AGAR</name>
<proteinExistence type="predicted"/>
<evidence type="ECO:0000256" key="1">
    <source>
        <dbReference type="SAM" id="MobiDB-lite"/>
    </source>
</evidence>
<evidence type="ECO:0000313" key="3">
    <source>
        <dbReference type="Proteomes" id="UP001437256"/>
    </source>
</evidence>
<dbReference type="EMBL" id="JBBXMP010000025">
    <property type="protein sequence ID" value="KAL0067465.1"/>
    <property type="molecule type" value="Genomic_DNA"/>
</dbReference>
<protein>
    <submittedName>
        <fullName evidence="2">Uncharacterized protein</fullName>
    </submittedName>
</protein>
<dbReference type="Proteomes" id="UP001437256">
    <property type="component" value="Unassembled WGS sequence"/>
</dbReference>
<feature type="region of interest" description="Disordered" evidence="1">
    <location>
        <begin position="115"/>
        <end position="148"/>
    </location>
</feature>
<evidence type="ECO:0000313" key="2">
    <source>
        <dbReference type="EMBL" id="KAL0067465.1"/>
    </source>
</evidence>
<reference evidence="2 3" key="1">
    <citation type="submission" date="2024-05" db="EMBL/GenBank/DDBJ databases">
        <title>A draft genome resource for the thread blight pathogen Marasmius tenuissimus strain MS-2.</title>
        <authorList>
            <person name="Yulfo-Soto G.E."/>
            <person name="Baruah I.K."/>
            <person name="Amoako-Attah I."/>
            <person name="Bukari Y."/>
            <person name="Meinhardt L.W."/>
            <person name="Bailey B.A."/>
            <person name="Cohen S.P."/>
        </authorList>
    </citation>
    <scope>NUCLEOTIDE SEQUENCE [LARGE SCALE GENOMIC DNA]</scope>
    <source>
        <strain evidence="2 3">MS-2</strain>
    </source>
</reference>
<feature type="region of interest" description="Disordered" evidence="1">
    <location>
        <begin position="38"/>
        <end position="61"/>
    </location>
</feature>
<gene>
    <name evidence="2" type="ORF">AAF712_005453</name>
</gene>
<organism evidence="2 3">
    <name type="scientific">Marasmius tenuissimus</name>
    <dbReference type="NCBI Taxonomy" id="585030"/>
    <lineage>
        <taxon>Eukaryota</taxon>
        <taxon>Fungi</taxon>
        <taxon>Dikarya</taxon>
        <taxon>Basidiomycota</taxon>
        <taxon>Agaricomycotina</taxon>
        <taxon>Agaricomycetes</taxon>
        <taxon>Agaricomycetidae</taxon>
        <taxon>Agaricales</taxon>
        <taxon>Marasmiineae</taxon>
        <taxon>Marasmiaceae</taxon>
        <taxon>Marasmius</taxon>
    </lineage>
</organism>
<sequence length="197" mass="21966">MPSLSVAAPNIVEPVVPNVHRDDDAPSDVPAVVVTNQDESAVDMEPMEMPARPPKAKGRSVYGSSLVERRGSEAAYELHQVPTLLSERPRRPSAMRQDSAEDTLIELRGLGKTVEDETPVATPRTEVPSTSSLVNHDQTQDQEVQQTKKQKRRAMMHLAALYYCFFLEGWNDGTLGPLLPVIQRDYQASFHDLREFS</sequence>